<reference evidence="1 2" key="1">
    <citation type="submission" date="2020-03" db="EMBL/GenBank/DDBJ databases">
        <title>Salinimicrobium sp. nov, isolated from SCS.</title>
        <authorList>
            <person name="Cao W.R."/>
        </authorList>
    </citation>
    <scope>NUCLEOTIDE SEQUENCE [LARGE SCALE GENOMIC DNA]</scope>
    <source>
        <strain evidence="2">J15B91</strain>
    </source>
</reference>
<evidence type="ECO:0000313" key="1">
    <source>
        <dbReference type="EMBL" id="NJW51550.1"/>
    </source>
</evidence>
<sequence length="153" mass="18034">MRICYTFIFLFFLVSLPEGLRGQENLQKQRVIAITSEEMADKNHILVNEIYEMLQDKNRSVEDMQALTSEINWKQTEVSKRGISRYKINMSSIMQSGWTTVLFEDLRFETTDRKEVLVTGIVNGRQPAECDFISHDFEHYWLVKNDKVVGFRE</sequence>
<dbReference type="RefSeq" id="WP_168136709.1">
    <property type="nucleotide sequence ID" value="NZ_JAAVJR010000001.1"/>
</dbReference>
<evidence type="ECO:0000313" key="2">
    <source>
        <dbReference type="Proteomes" id="UP000703674"/>
    </source>
</evidence>
<comment type="caution">
    <text evidence="1">The sequence shown here is derived from an EMBL/GenBank/DDBJ whole genome shotgun (WGS) entry which is preliminary data.</text>
</comment>
<organism evidence="1 2">
    <name type="scientific">Salinimicrobium oceani</name>
    <dbReference type="NCBI Taxonomy" id="2722702"/>
    <lineage>
        <taxon>Bacteria</taxon>
        <taxon>Pseudomonadati</taxon>
        <taxon>Bacteroidota</taxon>
        <taxon>Flavobacteriia</taxon>
        <taxon>Flavobacteriales</taxon>
        <taxon>Flavobacteriaceae</taxon>
        <taxon>Salinimicrobium</taxon>
    </lineage>
</organism>
<proteinExistence type="predicted"/>
<dbReference type="Proteomes" id="UP000703674">
    <property type="component" value="Unassembled WGS sequence"/>
</dbReference>
<dbReference type="EMBL" id="JAAVJR010000001">
    <property type="protein sequence ID" value="NJW51550.1"/>
    <property type="molecule type" value="Genomic_DNA"/>
</dbReference>
<protein>
    <recommendedName>
        <fullName evidence="3">Nuclear transport factor 2 family protein</fullName>
    </recommendedName>
</protein>
<gene>
    <name evidence="1" type="ORF">HC175_01305</name>
</gene>
<keyword evidence="2" id="KW-1185">Reference proteome</keyword>
<accession>A0ABX1CTE2</accession>
<evidence type="ECO:0008006" key="3">
    <source>
        <dbReference type="Google" id="ProtNLM"/>
    </source>
</evidence>
<name>A0ABX1CTE2_9FLAO</name>